<dbReference type="VEuPathDB" id="FungiDB:CHGG_01585"/>
<protein>
    <submittedName>
        <fullName evidence="1">Uncharacterized protein</fullName>
    </submittedName>
</protein>
<organism evidence="1 2">
    <name type="scientific">Chaetomium globosum (strain ATCC 6205 / CBS 148.51 / DSM 1962 / NBRC 6347 / NRRL 1970)</name>
    <name type="common">Soil fungus</name>
    <dbReference type="NCBI Taxonomy" id="306901"/>
    <lineage>
        <taxon>Eukaryota</taxon>
        <taxon>Fungi</taxon>
        <taxon>Dikarya</taxon>
        <taxon>Ascomycota</taxon>
        <taxon>Pezizomycotina</taxon>
        <taxon>Sordariomycetes</taxon>
        <taxon>Sordariomycetidae</taxon>
        <taxon>Sordariales</taxon>
        <taxon>Chaetomiaceae</taxon>
        <taxon>Chaetomium</taxon>
    </lineage>
</organism>
<dbReference type="HOGENOM" id="CLU_3428473_0_0_1"/>
<gene>
    <name evidence="1" type="ORF">CHGG_01585</name>
</gene>
<name>Q2HDW9_CHAGB</name>
<dbReference type="Proteomes" id="UP000001056">
    <property type="component" value="Unassembled WGS sequence"/>
</dbReference>
<keyword evidence="2" id="KW-1185">Reference proteome</keyword>
<accession>Q2HDW9</accession>
<dbReference type="EMBL" id="CH408029">
    <property type="protein sequence ID" value="EAQ93350.1"/>
    <property type="molecule type" value="Genomic_DNA"/>
</dbReference>
<proteinExistence type="predicted"/>
<sequence>MESEALLDHRRRFYDLDAPP</sequence>
<dbReference type="InParanoid" id="Q2HDW9"/>
<reference evidence="2" key="1">
    <citation type="journal article" date="2015" name="Genome Announc.">
        <title>Draft genome sequence of the cellulolytic fungus Chaetomium globosum.</title>
        <authorList>
            <person name="Cuomo C.A."/>
            <person name="Untereiner W.A."/>
            <person name="Ma L.-J."/>
            <person name="Grabherr M."/>
            <person name="Birren B.W."/>
        </authorList>
    </citation>
    <scope>NUCLEOTIDE SEQUENCE [LARGE SCALE GENOMIC DNA]</scope>
    <source>
        <strain evidence="2">ATCC 6205 / CBS 148.51 / DSM 1962 / NBRC 6347 / NRRL 1970</strain>
    </source>
</reference>
<evidence type="ECO:0000313" key="2">
    <source>
        <dbReference type="Proteomes" id="UP000001056"/>
    </source>
</evidence>
<dbReference type="AlphaFoldDB" id="Q2HDW9"/>
<evidence type="ECO:0000313" key="1">
    <source>
        <dbReference type="EMBL" id="EAQ93350.1"/>
    </source>
</evidence>